<dbReference type="SUPFAM" id="SSF56801">
    <property type="entry name" value="Acetyl-CoA synthetase-like"/>
    <property type="match status" value="1"/>
</dbReference>
<dbReference type="InterPro" id="IPR025110">
    <property type="entry name" value="AMP-bd_C"/>
</dbReference>
<dbReference type="GO" id="GO:0031956">
    <property type="term" value="F:medium-chain fatty acid-CoA ligase activity"/>
    <property type="evidence" value="ECO:0007669"/>
    <property type="project" value="TreeGrafter"/>
</dbReference>
<proteinExistence type="inferred from homology"/>
<feature type="region of interest" description="Disordered" evidence="3">
    <location>
        <begin position="141"/>
        <end position="172"/>
    </location>
</feature>
<dbReference type="InterPro" id="IPR045851">
    <property type="entry name" value="AMP-bd_C_sf"/>
</dbReference>
<dbReference type="Gene3D" id="3.30.300.30">
    <property type="match status" value="1"/>
</dbReference>
<dbReference type="PANTHER" id="PTHR43201:SF5">
    <property type="entry name" value="MEDIUM-CHAIN ACYL-COA LIGASE ACSF2, MITOCHONDRIAL"/>
    <property type="match status" value="1"/>
</dbReference>
<dbReference type="EMBL" id="FWXV01000003">
    <property type="protein sequence ID" value="SMD09417.1"/>
    <property type="molecule type" value="Genomic_DNA"/>
</dbReference>
<dbReference type="PROSITE" id="PS00455">
    <property type="entry name" value="AMP_BINDING"/>
    <property type="match status" value="1"/>
</dbReference>
<feature type="domain" description="AMP-dependent synthetase/ligase" evidence="4">
    <location>
        <begin position="10"/>
        <end position="357"/>
    </location>
</feature>
<evidence type="ECO:0000259" key="5">
    <source>
        <dbReference type="Pfam" id="PF13193"/>
    </source>
</evidence>
<dbReference type="OrthoDB" id="9803968at2"/>
<evidence type="ECO:0000313" key="6">
    <source>
        <dbReference type="EMBL" id="SMD09417.1"/>
    </source>
</evidence>
<evidence type="ECO:0000256" key="1">
    <source>
        <dbReference type="ARBA" id="ARBA00006432"/>
    </source>
</evidence>
<dbReference type="PANTHER" id="PTHR43201">
    <property type="entry name" value="ACYL-COA SYNTHETASE"/>
    <property type="match status" value="1"/>
</dbReference>
<sequence>MTAIGLWNIAADLPDHPAVVDPDGAVVTYQELATRANRFGRGLQELGLQPGDTVVMALPNSADLLALYFAVLQTGLYVVPVNWHLVGPEVAYIIEDSGAKVFIAHARFADMAVEAGSGIEAKYSVGDIPGFQPLSELGASAGTGRPENRTSGAPMVYTSGTTGRPKGVRRPLTGADPDDVPPASMWFFGIFGIKPFDDHVHICGSPLYHTAVLNFAGISIQMGHTVVLMEKWDPEEMLRLIQEHRVTHSHMVPTQFHRLLALPEDVRSRYDVSSLRVMIHGAAPCPLETKRRMLEWWGPVVVEYYAATEGGGTSITAEEWLKKPGSVGKAWPGSVVRVLDDNGNDMPVGEPGLVYMKMGASTFEYHKDKAKTLAARVGDLFTLGDVGHLDEDGYLYLHDRKADMIISGGVNIYPAEIEGELAVHPKVADIAVFGLPHEDWGEEIKAVVQPAPGVTPDEALTEELLEYARSRLAKFKLPRSIDYIEEMPRDPNGKLYKRKLRANYLA</sequence>
<dbReference type="InterPro" id="IPR020845">
    <property type="entry name" value="AMP-binding_CS"/>
</dbReference>
<dbReference type="Pfam" id="PF13193">
    <property type="entry name" value="AMP-binding_C"/>
    <property type="match status" value="1"/>
</dbReference>
<organism evidence="6 7">
    <name type="scientific">Kibdelosporangium aridum</name>
    <dbReference type="NCBI Taxonomy" id="2030"/>
    <lineage>
        <taxon>Bacteria</taxon>
        <taxon>Bacillati</taxon>
        <taxon>Actinomycetota</taxon>
        <taxon>Actinomycetes</taxon>
        <taxon>Pseudonocardiales</taxon>
        <taxon>Pseudonocardiaceae</taxon>
        <taxon>Kibdelosporangium</taxon>
    </lineage>
</organism>
<evidence type="ECO:0000256" key="2">
    <source>
        <dbReference type="ARBA" id="ARBA00022598"/>
    </source>
</evidence>
<dbReference type="InterPro" id="IPR042099">
    <property type="entry name" value="ANL_N_sf"/>
</dbReference>
<protein>
    <submittedName>
        <fullName evidence="6">Long-chain acyl-CoA synthetase</fullName>
    </submittedName>
</protein>
<evidence type="ECO:0000313" key="7">
    <source>
        <dbReference type="Proteomes" id="UP000192674"/>
    </source>
</evidence>
<comment type="similarity">
    <text evidence="1">Belongs to the ATP-dependent AMP-binding enzyme family.</text>
</comment>
<dbReference type="InterPro" id="IPR000873">
    <property type="entry name" value="AMP-dep_synth/lig_dom"/>
</dbReference>
<accession>A0A1Y5XPC8</accession>
<dbReference type="RefSeq" id="WP_084428694.1">
    <property type="nucleotide sequence ID" value="NZ_FWXV01000003.1"/>
</dbReference>
<evidence type="ECO:0000259" key="4">
    <source>
        <dbReference type="Pfam" id="PF00501"/>
    </source>
</evidence>
<dbReference type="AlphaFoldDB" id="A0A1Y5XPC8"/>
<dbReference type="GO" id="GO:0006631">
    <property type="term" value="P:fatty acid metabolic process"/>
    <property type="evidence" value="ECO:0007669"/>
    <property type="project" value="TreeGrafter"/>
</dbReference>
<feature type="domain" description="AMP-binding enzyme C-terminal" evidence="5">
    <location>
        <begin position="416"/>
        <end position="494"/>
    </location>
</feature>
<gene>
    <name evidence="6" type="ORF">SAMN05661093_04430</name>
</gene>
<keyword evidence="2" id="KW-0436">Ligase</keyword>
<name>A0A1Y5XPC8_KIBAR</name>
<dbReference type="Pfam" id="PF00501">
    <property type="entry name" value="AMP-binding"/>
    <property type="match status" value="1"/>
</dbReference>
<reference evidence="6 7" key="1">
    <citation type="submission" date="2017-04" db="EMBL/GenBank/DDBJ databases">
        <authorList>
            <person name="Afonso C.L."/>
            <person name="Miller P.J."/>
            <person name="Scott M.A."/>
            <person name="Spackman E."/>
            <person name="Goraichik I."/>
            <person name="Dimitrov K.M."/>
            <person name="Suarez D.L."/>
            <person name="Swayne D.E."/>
        </authorList>
    </citation>
    <scope>NUCLEOTIDE SEQUENCE [LARGE SCALE GENOMIC DNA]</scope>
    <source>
        <strain evidence="6 7">DSM 43828</strain>
    </source>
</reference>
<dbReference type="Gene3D" id="3.40.50.12780">
    <property type="entry name" value="N-terminal domain of ligase-like"/>
    <property type="match status" value="1"/>
</dbReference>
<dbReference type="Proteomes" id="UP000192674">
    <property type="component" value="Unassembled WGS sequence"/>
</dbReference>
<keyword evidence="7" id="KW-1185">Reference proteome</keyword>
<evidence type="ECO:0000256" key="3">
    <source>
        <dbReference type="SAM" id="MobiDB-lite"/>
    </source>
</evidence>